<dbReference type="GO" id="GO:0004639">
    <property type="term" value="F:phosphoribosylaminoimidazolesuccinocarboxamide synthase activity"/>
    <property type="evidence" value="ECO:0007669"/>
    <property type="project" value="UniProtKB-UniRule"/>
</dbReference>
<evidence type="ECO:0000256" key="7">
    <source>
        <dbReference type="HAMAP-Rule" id="MF_00137"/>
    </source>
</evidence>
<protein>
    <recommendedName>
        <fullName evidence="7">Phosphoribosylaminoimidazole-succinocarboxamide synthase</fullName>
        <ecNumber evidence="7">6.3.2.6</ecNumber>
    </recommendedName>
    <alternativeName>
        <fullName evidence="7">SAICAR synthetase</fullName>
    </alternativeName>
</protein>
<dbReference type="UniPathway" id="UPA00074">
    <property type="reaction ID" value="UER00131"/>
</dbReference>
<dbReference type="GO" id="GO:0005737">
    <property type="term" value="C:cytoplasm"/>
    <property type="evidence" value="ECO:0007669"/>
    <property type="project" value="TreeGrafter"/>
</dbReference>
<dbReference type="Gene3D" id="3.30.200.20">
    <property type="entry name" value="Phosphorylase Kinase, domain 1"/>
    <property type="match status" value="1"/>
</dbReference>
<dbReference type="GO" id="GO:0005524">
    <property type="term" value="F:ATP binding"/>
    <property type="evidence" value="ECO:0007669"/>
    <property type="project" value="UniProtKB-KW"/>
</dbReference>
<dbReference type="NCBIfam" id="NF009251">
    <property type="entry name" value="PRK12607.1"/>
    <property type="match status" value="1"/>
</dbReference>
<feature type="domain" description="SAICAR synthetase/ADE2 N-terminal" evidence="8">
    <location>
        <begin position="25"/>
        <end position="265"/>
    </location>
</feature>
<reference evidence="9 10" key="1">
    <citation type="submission" date="2016-08" db="EMBL/GenBank/DDBJ databases">
        <title>New Insights into Marine Group III Euryarchaeota, from dark to light.</title>
        <authorList>
            <person name="Haro-Moreno J.M."/>
            <person name="Rodriguez-Valera F."/>
            <person name="Lopez-Garcia P."/>
            <person name="Moreira D."/>
            <person name="Martin-Cuadrado A.B."/>
        </authorList>
    </citation>
    <scope>NUCLEOTIDE SEQUENCE [LARGE SCALE GENOMIC DNA]</scope>
    <source>
        <strain evidence="9">CG-Epi2</strain>
    </source>
</reference>
<gene>
    <name evidence="7" type="primary">purC</name>
    <name evidence="9" type="ORF">BET99_02515</name>
</gene>
<organism evidence="9 10">
    <name type="scientific">Marine Group III euryarchaeote CG-Epi2</name>
    <dbReference type="NCBI Taxonomy" id="1888996"/>
    <lineage>
        <taxon>Archaea</taxon>
        <taxon>Methanobacteriati</taxon>
        <taxon>Thermoplasmatota</taxon>
        <taxon>Thermoplasmata</taxon>
        <taxon>Candidatus Thermoprofundales</taxon>
    </lineage>
</organism>
<comment type="catalytic activity">
    <reaction evidence="7">
        <text>5-amino-1-(5-phospho-D-ribosyl)imidazole-4-carboxylate + L-aspartate + ATP = (2S)-2-[5-amino-1-(5-phospho-beta-D-ribosyl)imidazole-4-carboxamido]succinate + ADP + phosphate + 2 H(+)</text>
        <dbReference type="Rhea" id="RHEA:22628"/>
        <dbReference type="ChEBI" id="CHEBI:15378"/>
        <dbReference type="ChEBI" id="CHEBI:29991"/>
        <dbReference type="ChEBI" id="CHEBI:30616"/>
        <dbReference type="ChEBI" id="CHEBI:43474"/>
        <dbReference type="ChEBI" id="CHEBI:58443"/>
        <dbReference type="ChEBI" id="CHEBI:77657"/>
        <dbReference type="ChEBI" id="CHEBI:456216"/>
        <dbReference type="EC" id="6.3.2.6"/>
    </reaction>
</comment>
<keyword evidence="5 7" id="KW-0658">Purine biosynthesis</keyword>
<evidence type="ECO:0000256" key="6">
    <source>
        <dbReference type="ARBA" id="ARBA00022840"/>
    </source>
</evidence>
<evidence type="ECO:0000256" key="3">
    <source>
        <dbReference type="ARBA" id="ARBA00022598"/>
    </source>
</evidence>
<evidence type="ECO:0000259" key="8">
    <source>
        <dbReference type="Pfam" id="PF01259"/>
    </source>
</evidence>
<evidence type="ECO:0000256" key="1">
    <source>
        <dbReference type="ARBA" id="ARBA00004672"/>
    </source>
</evidence>
<evidence type="ECO:0000313" key="9">
    <source>
        <dbReference type="EMBL" id="OIR21402.1"/>
    </source>
</evidence>
<dbReference type="Pfam" id="PF01259">
    <property type="entry name" value="SAICAR_synt"/>
    <property type="match status" value="1"/>
</dbReference>
<comment type="pathway">
    <text evidence="1 7">Purine metabolism; IMP biosynthesis via de novo pathway; 5-amino-1-(5-phospho-D-ribosyl)imidazole-4-carboxamide from 5-amino-1-(5-phospho-D-ribosyl)imidazole-4-carboxylate: step 1/2.</text>
</comment>
<dbReference type="NCBIfam" id="NF010568">
    <property type="entry name" value="PRK13961.1"/>
    <property type="match status" value="1"/>
</dbReference>
<accession>A0A1J5TKA9</accession>
<keyword evidence="6 7" id="KW-0067">ATP-binding</keyword>
<dbReference type="FunFam" id="3.30.470.20:FF:000015">
    <property type="entry name" value="Phosphoribosylaminoimidazole-succinocarboxamide synthase"/>
    <property type="match status" value="1"/>
</dbReference>
<evidence type="ECO:0000313" key="10">
    <source>
        <dbReference type="Proteomes" id="UP000183615"/>
    </source>
</evidence>
<evidence type="ECO:0000256" key="5">
    <source>
        <dbReference type="ARBA" id="ARBA00022755"/>
    </source>
</evidence>
<dbReference type="AlphaFoldDB" id="A0A1J5TKA9"/>
<dbReference type="GO" id="GO:0006189">
    <property type="term" value="P:'de novo' IMP biosynthetic process"/>
    <property type="evidence" value="ECO:0007669"/>
    <property type="project" value="UniProtKB-UniRule"/>
</dbReference>
<dbReference type="EC" id="6.3.2.6" evidence="7"/>
<dbReference type="EMBL" id="MIYZ01000042">
    <property type="protein sequence ID" value="OIR21402.1"/>
    <property type="molecule type" value="Genomic_DNA"/>
</dbReference>
<dbReference type="SUPFAM" id="SSF56104">
    <property type="entry name" value="SAICAR synthase-like"/>
    <property type="match status" value="1"/>
</dbReference>
<proteinExistence type="inferred from homology"/>
<dbReference type="Proteomes" id="UP000183615">
    <property type="component" value="Unassembled WGS sequence"/>
</dbReference>
<comment type="similarity">
    <text evidence="2 7">Belongs to the SAICAR synthetase family.</text>
</comment>
<dbReference type="CDD" id="cd01414">
    <property type="entry name" value="SAICAR_synt_Sc"/>
    <property type="match status" value="1"/>
</dbReference>
<dbReference type="Gene3D" id="3.30.470.20">
    <property type="entry name" value="ATP-grasp fold, B domain"/>
    <property type="match status" value="1"/>
</dbReference>
<dbReference type="PANTHER" id="PTHR43700:SF1">
    <property type="entry name" value="PHOSPHORIBOSYLAMINOIMIDAZOLE-SUCCINOCARBOXAMIDE SYNTHASE"/>
    <property type="match status" value="1"/>
</dbReference>
<evidence type="ECO:0000256" key="4">
    <source>
        <dbReference type="ARBA" id="ARBA00022741"/>
    </source>
</evidence>
<dbReference type="InterPro" id="IPR028923">
    <property type="entry name" value="SAICAR_synt/ADE2_N"/>
</dbReference>
<keyword evidence="4 7" id="KW-0547">Nucleotide-binding</keyword>
<dbReference type="PANTHER" id="PTHR43700">
    <property type="entry name" value="PHOSPHORIBOSYLAMINOIMIDAZOLE-SUCCINOCARBOXAMIDE SYNTHASE"/>
    <property type="match status" value="1"/>
</dbReference>
<sequence>MDRDLLKQQLKYTLEGTDFDDQGELYRGKVRDNYVNEDTITMVTTDRISAFDRVLGTVPFKGQALVELADWWFGETADIVANHVMRRPHPNVWTVRRCDPIQVEMVVRGYITGVTSTSAWTAYEKGDRNFCGNELPDGMRKNEKLPEPIITPSTKAVQGEHDESVTPSELYKRGVIDPALFKELSRISMRLYERGVSRAADKGLIFVDTKYEFGISKGKIMLMDEVNTPDSSRYWMADDYEKRFEKGEEPRKLDKEYVRTWLAEKGFTGDGKPPKLTDELRIEAASRYMEVVESFTEEPMQLEVGPVDESIYSILNPFAY</sequence>
<evidence type="ECO:0000256" key="2">
    <source>
        <dbReference type="ARBA" id="ARBA00010190"/>
    </source>
</evidence>
<comment type="caution">
    <text evidence="9">The sequence shown here is derived from an EMBL/GenBank/DDBJ whole genome shotgun (WGS) entry which is preliminary data.</text>
</comment>
<keyword evidence="3 7" id="KW-0436">Ligase</keyword>
<name>A0A1J5TKA9_9ARCH</name>
<dbReference type="HAMAP" id="MF_00137">
    <property type="entry name" value="SAICAR_synth"/>
    <property type="match status" value="1"/>
</dbReference>